<name>A0AAD5SKD9_9FUNG</name>
<reference evidence="2" key="1">
    <citation type="submission" date="2020-05" db="EMBL/GenBank/DDBJ databases">
        <title>Phylogenomic resolution of chytrid fungi.</title>
        <authorList>
            <person name="Stajich J.E."/>
            <person name="Amses K."/>
            <person name="Simmons R."/>
            <person name="Seto K."/>
            <person name="Myers J."/>
            <person name="Bonds A."/>
            <person name="Quandt C.A."/>
            <person name="Barry K."/>
            <person name="Liu P."/>
            <person name="Grigoriev I."/>
            <person name="Longcore J.E."/>
            <person name="James T.Y."/>
        </authorList>
    </citation>
    <scope>NUCLEOTIDE SEQUENCE</scope>
    <source>
        <strain evidence="2">JEL0318</strain>
    </source>
</reference>
<dbReference type="PANTHER" id="PTHR46603:SF1">
    <property type="entry name" value="ABSCISSION_NOCUT CHECKPOINT REGULATOR"/>
    <property type="match status" value="1"/>
</dbReference>
<comment type="caution">
    <text evidence="2">The sequence shown here is derived from an EMBL/GenBank/DDBJ whole genome shotgun (WGS) entry which is preliminary data.</text>
</comment>
<organism evidence="2 3">
    <name type="scientific">Rhizophlyctis rosea</name>
    <dbReference type="NCBI Taxonomy" id="64517"/>
    <lineage>
        <taxon>Eukaryota</taxon>
        <taxon>Fungi</taxon>
        <taxon>Fungi incertae sedis</taxon>
        <taxon>Chytridiomycota</taxon>
        <taxon>Chytridiomycota incertae sedis</taxon>
        <taxon>Chytridiomycetes</taxon>
        <taxon>Rhizophlyctidales</taxon>
        <taxon>Rhizophlyctidaceae</taxon>
        <taxon>Rhizophlyctis</taxon>
    </lineage>
</organism>
<feature type="region of interest" description="Disordered" evidence="1">
    <location>
        <begin position="26"/>
        <end position="65"/>
    </location>
</feature>
<dbReference type="AlphaFoldDB" id="A0AAD5SKD9"/>
<evidence type="ECO:0008006" key="4">
    <source>
        <dbReference type="Google" id="ProtNLM"/>
    </source>
</evidence>
<evidence type="ECO:0000313" key="3">
    <source>
        <dbReference type="Proteomes" id="UP001212841"/>
    </source>
</evidence>
<dbReference type="SUPFAM" id="SSF57845">
    <property type="entry name" value="B-box zinc-binding domain"/>
    <property type="match status" value="1"/>
</dbReference>
<sequence length="305" mass="33240">MSDPDSDLRARFERLKGGAAKLEQLPSEEELFSRLQNLTGDTSSTKKPLPITPTRQYSGAPSVDPPNFDAEVAALLEDATLLQDVDVDVAYEDERISVPSTPIGGKGTLSSLHKSAASIIASDKPKFVDYTELVLTSPAKPDQTFNFGTADHTDDHEVASLLQRINDEIALEAKHGPSDVNPEKHLEERVKSLKEFVPPTGDGAKTAKGDTGGGTKSEAKSSKPIDRSGLHDLGAPPPVPSVEDLRHGKTEESDWWCCICNEDGTVQCPECDDDVYCDHCFREGHRDDEELRKHVAKKLSRPGRS</sequence>
<feature type="compositionally biased region" description="Polar residues" evidence="1">
    <location>
        <begin position="34"/>
        <end position="46"/>
    </location>
</feature>
<dbReference type="CDD" id="cd19817">
    <property type="entry name" value="Bbox1_ANCHR-like"/>
    <property type="match status" value="1"/>
</dbReference>
<dbReference type="Proteomes" id="UP001212841">
    <property type="component" value="Unassembled WGS sequence"/>
</dbReference>
<proteinExistence type="predicted"/>
<evidence type="ECO:0000313" key="2">
    <source>
        <dbReference type="EMBL" id="KAJ3057312.1"/>
    </source>
</evidence>
<protein>
    <recommendedName>
        <fullName evidence="4">Zinc finger FYVE domain-containing protein 19</fullName>
    </recommendedName>
</protein>
<dbReference type="Pfam" id="PF22586">
    <property type="entry name" value="ANCHR-like_BBOX"/>
    <property type="match status" value="1"/>
</dbReference>
<gene>
    <name evidence="2" type="ORF">HK097_009265</name>
</gene>
<dbReference type="InterPro" id="IPR044553">
    <property type="entry name" value="Bbox1_ANCHR"/>
</dbReference>
<evidence type="ECO:0000256" key="1">
    <source>
        <dbReference type="SAM" id="MobiDB-lite"/>
    </source>
</evidence>
<dbReference type="PANTHER" id="PTHR46603">
    <property type="entry name" value="ABSCISSION/NOCUT CHECKPOINT REGULATOR"/>
    <property type="match status" value="1"/>
</dbReference>
<feature type="compositionally biased region" description="Basic and acidic residues" evidence="1">
    <location>
        <begin position="217"/>
        <end position="230"/>
    </location>
</feature>
<keyword evidence="3" id="KW-1185">Reference proteome</keyword>
<feature type="region of interest" description="Disordered" evidence="1">
    <location>
        <begin position="194"/>
        <end position="246"/>
    </location>
</feature>
<dbReference type="EMBL" id="JADGJD010000006">
    <property type="protein sequence ID" value="KAJ3057312.1"/>
    <property type="molecule type" value="Genomic_DNA"/>
</dbReference>
<accession>A0AAD5SKD9</accession>